<dbReference type="InterPro" id="IPR027244">
    <property type="entry name" value="IML1"/>
</dbReference>
<dbReference type="GO" id="GO:0005096">
    <property type="term" value="F:GTPase activator activity"/>
    <property type="evidence" value="ECO:0007669"/>
    <property type="project" value="InterPro"/>
</dbReference>
<dbReference type="OrthoDB" id="39497at2759"/>
<evidence type="ECO:0000259" key="1">
    <source>
        <dbReference type="Pfam" id="PF12257"/>
    </source>
</evidence>
<dbReference type="InterPro" id="IPR048255">
    <property type="entry name" value="IML1_N"/>
</dbReference>
<dbReference type="AlphaFoldDB" id="C5KWS2"/>
<accession>C5KWS2</accession>
<dbReference type="InParanoid" id="C5KWS2"/>
<dbReference type="GeneID" id="9056681"/>
<dbReference type="GO" id="GO:1904262">
    <property type="term" value="P:negative regulation of TORC1 signaling"/>
    <property type="evidence" value="ECO:0007669"/>
    <property type="project" value="TreeGrafter"/>
</dbReference>
<dbReference type="GO" id="GO:1990130">
    <property type="term" value="C:GATOR1 complex"/>
    <property type="evidence" value="ECO:0007669"/>
    <property type="project" value="TreeGrafter"/>
</dbReference>
<feature type="domain" description="Vacuolar membrane-associated protein Iml1 N-terminal" evidence="1">
    <location>
        <begin position="81"/>
        <end position="404"/>
    </location>
</feature>
<protein>
    <submittedName>
        <fullName evidence="2">Dep domain containing protein, putative</fullName>
    </submittedName>
</protein>
<sequence>MALLRHDTADFNGMPFVVSAPVLDLDEDYVIGSLRPFGFESSCGKRWPLEGRERGLCKQLLEKLSQNEHSRTNSWPTLESVEIIIRSRFLSKRDVWRFQLKLLGAVVYNNMPPPFSDSLYCAEVVGMTSNPAPVSPSKLRRRIAGPTSTHLLRSCGIVGSQTKVVFRTMSSHLNIYIHLSWEMWCFAQDGQPHFERALSFLINLLAGIRKAGTMCNHYLTLLTAIRLQPVDPDRAGVGDDVPPTGEDGKFVFDDYYDIIYDGMTSKLDTGELVRGLRRMFLQFPSAIGWTPPCFPNKSHASQLKNWERADYPRTGWVPARCRDSNVLECISLSADQFDQNHLDRKLYTTGQEVVVIAATDGVFRATCEPKEDYVECIKRKCLQGVFSAKVICLRPPPMNQAPIILISKDQSTCRRPKSRNPDMQRLGDQSDLPRYFLRVVFSMSEARGSTPTLTSMMPPG</sequence>
<organism evidence="3">
    <name type="scientific">Perkinsus marinus (strain ATCC 50983 / TXsc)</name>
    <dbReference type="NCBI Taxonomy" id="423536"/>
    <lineage>
        <taxon>Eukaryota</taxon>
        <taxon>Sar</taxon>
        <taxon>Alveolata</taxon>
        <taxon>Perkinsozoa</taxon>
        <taxon>Perkinsea</taxon>
        <taxon>Perkinsida</taxon>
        <taxon>Perkinsidae</taxon>
        <taxon>Perkinsus</taxon>
    </lineage>
</organism>
<dbReference type="GO" id="GO:0010508">
    <property type="term" value="P:positive regulation of autophagy"/>
    <property type="evidence" value="ECO:0007669"/>
    <property type="project" value="TreeGrafter"/>
</dbReference>
<evidence type="ECO:0000313" key="3">
    <source>
        <dbReference type="Proteomes" id="UP000007800"/>
    </source>
</evidence>
<dbReference type="RefSeq" id="XP_002779352.1">
    <property type="nucleotide sequence ID" value="XM_002779306.1"/>
</dbReference>
<dbReference type="PANTHER" id="PTHR13179:SF8">
    <property type="entry name" value="GATOR COMPLEX PROTEIN DEPDC5"/>
    <property type="match status" value="1"/>
</dbReference>
<dbReference type="EMBL" id="GG677039">
    <property type="protein sequence ID" value="EER11147.1"/>
    <property type="molecule type" value="Genomic_DNA"/>
</dbReference>
<evidence type="ECO:0000313" key="2">
    <source>
        <dbReference type="EMBL" id="EER11147.1"/>
    </source>
</evidence>
<dbReference type="PANTHER" id="PTHR13179">
    <property type="entry name" value="DEP DOMAIN CONTAINING PROTEIN 5"/>
    <property type="match status" value="1"/>
</dbReference>
<dbReference type="Pfam" id="PF12257">
    <property type="entry name" value="IML1"/>
    <property type="match status" value="1"/>
</dbReference>
<proteinExistence type="predicted"/>
<gene>
    <name evidence="2" type="ORF">Pmar_PMAR020129</name>
</gene>
<reference evidence="2 3" key="1">
    <citation type="submission" date="2008-07" db="EMBL/GenBank/DDBJ databases">
        <authorList>
            <person name="El-Sayed N."/>
            <person name="Caler E."/>
            <person name="Inman J."/>
            <person name="Amedeo P."/>
            <person name="Hass B."/>
            <person name="Wortman J."/>
        </authorList>
    </citation>
    <scope>NUCLEOTIDE SEQUENCE [LARGE SCALE GENOMIC DNA]</scope>
    <source>
        <strain evidence="3">ATCC 50983 / TXsc</strain>
    </source>
</reference>
<name>C5KWS2_PERM5</name>
<keyword evidence="3" id="KW-1185">Reference proteome</keyword>
<dbReference type="OMA" id="WPLEGRE"/>
<dbReference type="Proteomes" id="UP000007800">
    <property type="component" value="Unassembled WGS sequence"/>
</dbReference>